<evidence type="ECO:0000256" key="2">
    <source>
        <dbReference type="ARBA" id="ARBA00022741"/>
    </source>
</evidence>
<comment type="catalytic activity">
    <reaction evidence="4">
        <text>(6S)-5-formyl-5,6,7,8-tetrahydrofolate + ATP = (6R)-5,10-methenyltetrahydrofolate + ADP + phosphate</text>
        <dbReference type="Rhea" id="RHEA:10488"/>
        <dbReference type="ChEBI" id="CHEBI:30616"/>
        <dbReference type="ChEBI" id="CHEBI:43474"/>
        <dbReference type="ChEBI" id="CHEBI:57455"/>
        <dbReference type="ChEBI" id="CHEBI:57457"/>
        <dbReference type="ChEBI" id="CHEBI:456216"/>
        <dbReference type="EC" id="6.3.3.2"/>
    </reaction>
</comment>
<keyword evidence="3 4" id="KW-0067">ATP-binding</keyword>
<dbReference type="PANTHER" id="PTHR23407:SF1">
    <property type="entry name" value="5-FORMYLTETRAHYDROFOLATE CYCLO-LIGASE"/>
    <property type="match status" value="1"/>
</dbReference>
<evidence type="ECO:0000256" key="1">
    <source>
        <dbReference type="ARBA" id="ARBA00010638"/>
    </source>
</evidence>
<evidence type="ECO:0000313" key="5">
    <source>
        <dbReference type="EMBL" id="AWN24119.1"/>
    </source>
</evidence>
<dbReference type="NCBIfam" id="TIGR02727">
    <property type="entry name" value="MTHFS_bact"/>
    <property type="match status" value="1"/>
</dbReference>
<dbReference type="EMBL" id="CP029494">
    <property type="protein sequence ID" value="AWN24119.1"/>
    <property type="molecule type" value="Genomic_DNA"/>
</dbReference>
<dbReference type="InterPro" id="IPR024185">
    <property type="entry name" value="FTHF_cligase-like_sf"/>
</dbReference>
<reference evidence="5 6" key="1">
    <citation type="submission" date="2018-05" db="EMBL/GenBank/DDBJ databases">
        <title>Complete Genome Sequence of Deinococcus sp. strain 17bor-2.</title>
        <authorList>
            <person name="Srinivasan S."/>
        </authorList>
    </citation>
    <scope>NUCLEOTIDE SEQUENCE [LARGE SCALE GENOMIC DNA]</scope>
    <source>
        <strain evidence="5 6">17bor-2</strain>
    </source>
</reference>
<proteinExistence type="inferred from homology"/>
<keyword evidence="4" id="KW-0479">Metal-binding</keyword>
<dbReference type="GO" id="GO:0035999">
    <property type="term" value="P:tetrahydrofolate interconversion"/>
    <property type="evidence" value="ECO:0007669"/>
    <property type="project" value="TreeGrafter"/>
</dbReference>
<dbReference type="KEGG" id="dez:DKM44_13530"/>
<protein>
    <recommendedName>
        <fullName evidence="4">5-formyltetrahydrofolate cyclo-ligase</fullName>
        <ecNumber evidence="4">6.3.3.2</ecNumber>
    </recommendedName>
</protein>
<name>A0A2Z3JMV7_9DEIO</name>
<organism evidence="5 6">
    <name type="scientific">Deinococcus irradiatisoli</name>
    <dbReference type="NCBI Taxonomy" id="2202254"/>
    <lineage>
        <taxon>Bacteria</taxon>
        <taxon>Thermotogati</taxon>
        <taxon>Deinococcota</taxon>
        <taxon>Deinococci</taxon>
        <taxon>Deinococcales</taxon>
        <taxon>Deinococcaceae</taxon>
        <taxon>Deinococcus</taxon>
    </lineage>
</organism>
<accession>A0A2Z3JMV7</accession>
<comment type="similarity">
    <text evidence="1 4">Belongs to the 5-formyltetrahydrofolate cyclo-ligase family.</text>
</comment>
<keyword evidence="6" id="KW-1185">Reference proteome</keyword>
<dbReference type="SUPFAM" id="SSF100950">
    <property type="entry name" value="NagB/RpiA/CoA transferase-like"/>
    <property type="match status" value="1"/>
</dbReference>
<dbReference type="Gene3D" id="3.40.50.10420">
    <property type="entry name" value="NagB/RpiA/CoA transferase-like"/>
    <property type="match status" value="1"/>
</dbReference>
<evidence type="ECO:0000256" key="4">
    <source>
        <dbReference type="RuleBase" id="RU361279"/>
    </source>
</evidence>
<evidence type="ECO:0000313" key="6">
    <source>
        <dbReference type="Proteomes" id="UP000245368"/>
    </source>
</evidence>
<dbReference type="EC" id="6.3.3.2" evidence="4"/>
<dbReference type="PANTHER" id="PTHR23407">
    <property type="entry name" value="ATPASE INHIBITOR/5-FORMYLTETRAHYDROFOLATE CYCLO-LIGASE"/>
    <property type="match status" value="1"/>
</dbReference>
<dbReference type="GO" id="GO:0009396">
    <property type="term" value="P:folic acid-containing compound biosynthetic process"/>
    <property type="evidence" value="ECO:0007669"/>
    <property type="project" value="TreeGrafter"/>
</dbReference>
<dbReference type="InterPro" id="IPR037171">
    <property type="entry name" value="NagB/RpiA_transferase-like"/>
</dbReference>
<dbReference type="InterPro" id="IPR002698">
    <property type="entry name" value="FTHF_cligase"/>
</dbReference>
<gene>
    <name evidence="5" type="ORF">DKM44_13530</name>
</gene>
<comment type="cofactor">
    <cofactor evidence="4">
        <name>Mg(2+)</name>
        <dbReference type="ChEBI" id="CHEBI:18420"/>
    </cofactor>
</comment>
<dbReference type="GO" id="GO:0005524">
    <property type="term" value="F:ATP binding"/>
    <property type="evidence" value="ECO:0007669"/>
    <property type="project" value="UniProtKB-KW"/>
</dbReference>
<evidence type="ECO:0000256" key="3">
    <source>
        <dbReference type="ARBA" id="ARBA00022840"/>
    </source>
</evidence>
<keyword evidence="2 4" id="KW-0547">Nucleotide-binding</keyword>
<sequence>MGVPPPPLPSAPKQHWRRWARAQRAGLPDYAEPICEHLRRFLTAQGAAVVLAYRALPGEVDVSALSKDFTLLAPRAHFLPTPRLTWHAWESASELSRFGALEPPLGTPELDLSIADTVLLPGLAFDAWGVRLGYGGGFYDRLLANWMVRTVGVAPQALMVPALPRDPHDCPVQWLGSELGVRRVRSA</sequence>
<keyword evidence="4" id="KW-0460">Magnesium</keyword>
<dbReference type="Pfam" id="PF01812">
    <property type="entry name" value="5-FTHF_cyc-lig"/>
    <property type="match status" value="1"/>
</dbReference>
<dbReference type="AlphaFoldDB" id="A0A2Z3JMV7"/>
<keyword evidence="5" id="KW-0436">Ligase</keyword>
<dbReference type="GO" id="GO:0030272">
    <property type="term" value="F:5-formyltetrahydrofolate cyclo-ligase activity"/>
    <property type="evidence" value="ECO:0007669"/>
    <property type="project" value="UniProtKB-EC"/>
</dbReference>
<dbReference type="Proteomes" id="UP000245368">
    <property type="component" value="Chromosome"/>
</dbReference>
<dbReference type="OrthoDB" id="9801938at2"/>
<dbReference type="GO" id="GO:0046872">
    <property type="term" value="F:metal ion binding"/>
    <property type="evidence" value="ECO:0007669"/>
    <property type="project" value="UniProtKB-KW"/>
</dbReference>